<feature type="domain" description="HTH tetR-type" evidence="5">
    <location>
        <begin position="10"/>
        <end position="70"/>
    </location>
</feature>
<protein>
    <submittedName>
        <fullName evidence="6">TetR/AcrR family transcriptional regulator</fullName>
    </submittedName>
</protein>
<evidence type="ECO:0000256" key="4">
    <source>
        <dbReference type="PROSITE-ProRule" id="PRU00335"/>
    </source>
</evidence>
<evidence type="ECO:0000256" key="3">
    <source>
        <dbReference type="ARBA" id="ARBA00023163"/>
    </source>
</evidence>
<name>A0ABW1KYR7_9PROT</name>
<dbReference type="InterPro" id="IPR036271">
    <property type="entry name" value="Tet_transcr_reg_TetR-rel_C_sf"/>
</dbReference>
<dbReference type="PANTHER" id="PTHR30055">
    <property type="entry name" value="HTH-TYPE TRANSCRIPTIONAL REGULATOR RUTR"/>
    <property type="match status" value="1"/>
</dbReference>
<sequence length="194" mass="22102">MSEALPKTCDDPRERVLRAAERAFVASGFHGARMAQIAKEAKMSPGHIYHYFESKEQIIAEMIRAHYEEKKVTVERYREAGDQVVDMMIDNLKDSVAAKTDPFWSTLMLEIAAEATRNPEVASSIRNMDAELKGRVISYLQDSVRKDNLESRLEIFVALMQGIGMRNILNPSLDKEAVTLILRDVIEVLFRQKD</sequence>
<dbReference type="Proteomes" id="UP001596116">
    <property type="component" value="Unassembled WGS sequence"/>
</dbReference>
<keyword evidence="2 4" id="KW-0238">DNA-binding</keyword>
<evidence type="ECO:0000256" key="1">
    <source>
        <dbReference type="ARBA" id="ARBA00023015"/>
    </source>
</evidence>
<dbReference type="PROSITE" id="PS50977">
    <property type="entry name" value="HTH_TETR_2"/>
    <property type="match status" value="1"/>
</dbReference>
<reference evidence="6 7" key="1">
    <citation type="submission" date="2024-09" db="EMBL/GenBank/DDBJ databases">
        <authorList>
            <person name="Zhang Z.-H."/>
        </authorList>
    </citation>
    <scope>NUCLEOTIDE SEQUENCE [LARGE SCALE GENOMIC DNA]</scope>
    <source>
        <strain evidence="6 7">HHTR114</strain>
    </source>
</reference>
<evidence type="ECO:0000313" key="6">
    <source>
        <dbReference type="EMBL" id="MFC6035727.1"/>
    </source>
</evidence>
<dbReference type="InterPro" id="IPR041583">
    <property type="entry name" value="TetR_C_31"/>
</dbReference>
<gene>
    <name evidence="6" type="ORF">ACFMB1_09250</name>
</gene>
<dbReference type="InterPro" id="IPR001647">
    <property type="entry name" value="HTH_TetR"/>
</dbReference>
<dbReference type="Pfam" id="PF00440">
    <property type="entry name" value="TetR_N"/>
    <property type="match status" value="1"/>
</dbReference>
<dbReference type="PRINTS" id="PR00455">
    <property type="entry name" value="HTHTETR"/>
</dbReference>
<dbReference type="SUPFAM" id="SSF46689">
    <property type="entry name" value="Homeodomain-like"/>
    <property type="match status" value="1"/>
</dbReference>
<dbReference type="InterPro" id="IPR009057">
    <property type="entry name" value="Homeodomain-like_sf"/>
</dbReference>
<dbReference type="InterPro" id="IPR050109">
    <property type="entry name" value="HTH-type_TetR-like_transc_reg"/>
</dbReference>
<comment type="caution">
    <text evidence="6">The sequence shown here is derived from an EMBL/GenBank/DDBJ whole genome shotgun (WGS) entry which is preliminary data.</text>
</comment>
<evidence type="ECO:0000259" key="5">
    <source>
        <dbReference type="PROSITE" id="PS50977"/>
    </source>
</evidence>
<feature type="DNA-binding region" description="H-T-H motif" evidence="4">
    <location>
        <begin position="33"/>
        <end position="52"/>
    </location>
</feature>
<keyword evidence="7" id="KW-1185">Reference proteome</keyword>
<dbReference type="SUPFAM" id="SSF48498">
    <property type="entry name" value="Tetracyclin repressor-like, C-terminal domain"/>
    <property type="match status" value="1"/>
</dbReference>
<dbReference type="PANTHER" id="PTHR30055:SF234">
    <property type="entry name" value="HTH-TYPE TRANSCRIPTIONAL REGULATOR BETI"/>
    <property type="match status" value="1"/>
</dbReference>
<proteinExistence type="predicted"/>
<dbReference type="Gene3D" id="1.10.357.10">
    <property type="entry name" value="Tetracycline Repressor, domain 2"/>
    <property type="match status" value="1"/>
</dbReference>
<dbReference type="EMBL" id="JBHPON010000001">
    <property type="protein sequence ID" value="MFC6035727.1"/>
    <property type="molecule type" value="Genomic_DNA"/>
</dbReference>
<keyword evidence="3" id="KW-0804">Transcription</keyword>
<evidence type="ECO:0000313" key="7">
    <source>
        <dbReference type="Proteomes" id="UP001596116"/>
    </source>
</evidence>
<organism evidence="6 7">
    <name type="scientific">Hyphococcus aureus</name>
    <dbReference type="NCBI Taxonomy" id="2666033"/>
    <lineage>
        <taxon>Bacteria</taxon>
        <taxon>Pseudomonadati</taxon>
        <taxon>Pseudomonadota</taxon>
        <taxon>Alphaproteobacteria</taxon>
        <taxon>Parvularculales</taxon>
        <taxon>Parvularculaceae</taxon>
        <taxon>Hyphococcus</taxon>
    </lineage>
</organism>
<dbReference type="Pfam" id="PF17940">
    <property type="entry name" value="TetR_C_31"/>
    <property type="match status" value="1"/>
</dbReference>
<dbReference type="RefSeq" id="WP_379878748.1">
    <property type="nucleotide sequence ID" value="NZ_JBHPON010000001.1"/>
</dbReference>
<evidence type="ECO:0000256" key="2">
    <source>
        <dbReference type="ARBA" id="ARBA00023125"/>
    </source>
</evidence>
<keyword evidence="1" id="KW-0805">Transcription regulation</keyword>
<accession>A0ABW1KYR7</accession>